<dbReference type="InterPro" id="IPR009679">
    <property type="entry name" value="Phage_186_CII-like"/>
</dbReference>
<organism evidence="1 2">
    <name type="scientific">Jezberella montanilacus</name>
    <dbReference type="NCBI Taxonomy" id="323426"/>
    <lineage>
        <taxon>Bacteria</taxon>
        <taxon>Pseudomonadati</taxon>
        <taxon>Pseudomonadota</taxon>
        <taxon>Betaproteobacteria</taxon>
        <taxon>Burkholderiales</taxon>
        <taxon>Alcaligenaceae</taxon>
        <taxon>Jezberella</taxon>
    </lineage>
</organism>
<comment type="caution">
    <text evidence="1">The sequence shown here is derived from an EMBL/GenBank/DDBJ whole genome shotgun (WGS) entry which is preliminary data.</text>
</comment>
<dbReference type="Proteomes" id="UP000238308">
    <property type="component" value="Unassembled WGS sequence"/>
</dbReference>
<dbReference type="AlphaFoldDB" id="A0A2T0XEG2"/>
<evidence type="ECO:0000313" key="1">
    <source>
        <dbReference type="EMBL" id="PRY97312.1"/>
    </source>
</evidence>
<dbReference type="EMBL" id="PVTV01000015">
    <property type="protein sequence ID" value="PRY97312.1"/>
    <property type="molecule type" value="Genomic_DNA"/>
</dbReference>
<dbReference type="Pfam" id="PF06892">
    <property type="entry name" value="Phage_CP76"/>
    <property type="match status" value="1"/>
</dbReference>
<dbReference type="RefSeq" id="WP_106228274.1">
    <property type="nucleotide sequence ID" value="NZ_PVTV01000015.1"/>
</dbReference>
<dbReference type="OrthoDB" id="6039230at2"/>
<protein>
    <submittedName>
        <fullName evidence="1">Uncharacterized protein</fullName>
    </submittedName>
</protein>
<reference evidence="1 2" key="1">
    <citation type="submission" date="2018-03" db="EMBL/GenBank/DDBJ databases">
        <title>Genomic Encyclopedia of Type Strains, Phase III (KMG-III): the genomes of soil and plant-associated and newly described type strains.</title>
        <authorList>
            <person name="Whitman W."/>
        </authorList>
    </citation>
    <scope>NUCLEOTIDE SEQUENCE [LARGE SCALE GENOMIC DNA]</scope>
    <source>
        <strain evidence="1 2">MWH-P2sevCIIIb</strain>
    </source>
</reference>
<evidence type="ECO:0000313" key="2">
    <source>
        <dbReference type="Proteomes" id="UP000238308"/>
    </source>
</evidence>
<sequence length="176" mass="19467">MTCRYEKTDWRDVLYTSVRNTVGGVADAAQFLQNRRGRTMHKETLRAKLRGLEGESVSVEIADLLTEWMEEKNREDATDWIKALASGHGLVSVEVDGADDEAEPETEIFGLCTKSMELTALWGKLSGLLIDAIKDEVISATASDQIVAQIDEEMRALSNLRRNVLATSRLGQPALA</sequence>
<gene>
    <name evidence="1" type="ORF">BCM14_2458</name>
</gene>
<proteinExistence type="predicted"/>
<name>A0A2T0XEG2_9BURK</name>
<dbReference type="GO" id="GO:0003677">
    <property type="term" value="F:DNA binding"/>
    <property type="evidence" value="ECO:0007669"/>
    <property type="project" value="InterPro"/>
</dbReference>
<accession>A0A2T0XEG2</accession>
<keyword evidence="2" id="KW-1185">Reference proteome</keyword>